<keyword evidence="4 5" id="KW-0833">Ubl conjugation pathway</keyword>
<dbReference type="InterPro" id="IPR003613">
    <property type="entry name" value="Ubox_domain"/>
</dbReference>
<dbReference type="InterPro" id="IPR045210">
    <property type="entry name" value="RING-Ubox_PUB"/>
</dbReference>
<dbReference type="InterPro" id="IPR045185">
    <property type="entry name" value="PUB22/23/24-like"/>
</dbReference>
<dbReference type="InterPro" id="IPR011989">
    <property type="entry name" value="ARM-like"/>
</dbReference>
<dbReference type="Proteomes" id="UP001396334">
    <property type="component" value="Unassembled WGS sequence"/>
</dbReference>
<dbReference type="SUPFAM" id="SSF57850">
    <property type="entry name" value="RING/U-box"/>
    <property type="match status" value="1"/>
</dbReference>
<comment type="caution">
    <text evidence="7">The sequence shown here is derived from an EMBL/GenBank/DDBJ whole genome shotgun (WGS) entry which is preliminary data.</text>
</comment>
<evidence type="ECO:0000313" key="7">
    <source>
        <dbReference type="EMBL" id="KAK8476597.1"/>
    </source>
</evidence>
<feature type="domain" description="U-box" evidence="6">
    <location>
        <begin position="5"/>
        <end position="80"/>
    </location>
</feature>
<evidence type="ECO:0000313" key="8">
    <source>
        <dbReference type="Proteomes" id="UP001396334"/>
    </source>
</evidence>
<sequence length="406" mass="45276">MEKIDCPPDFRCPISRAVMKDPVTIITGVSYERKNIDKWFNVYNKKTCPATMQPLDNFDMTPNHTLKRLILAWRETLVAASPSSSPAQPSSKHAEMVSLFSTLDSSPFKVTSLKKIRAIVQSGDDTMSDFIRSGGVEAVVRMLVSQTMVDNSDLVSFQSCEEALGLLHLLPLSKEDKAFRLLSESEPMKSVAIVLQRGSAEARFHAIFIFRKIARAGFDWNPLVEDRGMDLFKSLLELVYDELCSKASSYALEVLFEILASSKKSRLKAIEAGAVCVLIELLPDSNRSKCEKVLLLMKLLCECPEGRMALVDHGLGIAVVSKTLLQVSNAATKLGVKTLCLVSSFHPTERVLEEMLMFGAVKKLVTLLNLEGRSSTKKRVLDMLKLHGNAWRRHQCFPCELKDYLG</sequence>
<dbReference type="PANTHER" id="PTHR22849">
    <property type="entry name" value="WDSAM1 PROTEIN"/>
    <property type="match status" value="1"/>
</dbReference>
<reference evidence="7 8" key="1">
    <citation type="journal article" date="2024" name="G3 (Bethesda)">
        <title>Genome assembly of Hibiscus sabdariffa L. provides insights into metabolisms of medicinal natural products.</title>
        <authorList>
            <person name="Kim T."/>
        </authorList>
    </citation>
    <scope>NUCLEOTIDE SEQUENCE [LARGE SCALE GENOMIC DNA]</scope>
    <source>
        <strain evidence="7">TK-2024</strain>
        <tissue evidence="7">Old leaves</tissue>
    </source>
</reference>
<dbReference type="EC" id="2.3.2.27" evidence="5"/>
<organism evidence="7 8">
    <name type="scientific">Hibiscus sabdariffa</name>
    <name type="common">roselle</name>
    <dbReference type="NCBI Taxonomy" id="183260"/>
    <lineage>
        <taxon>Eukaryota</taxon>
        <taxon>Viridiplantae</taxon>
        <taxon>Streptophyta</taxon>
        <taxon>Embryophyta</taxon>
        <taxon>Tracheophyta</taxon>
        <taxon>Spermatophyta</taxon>
        <taxon>Magnoliopsida</taxon>
        <taxon>eudicotyledons</taxon>
        <taxon>Gunneridae</taxon>
        <taxon>Pentapetalae</taxon>
        <taxon>rosids</taxon>
        <taxon>malvids</taxon>
        <taxon>Malvales</taxon>
        <taxon>Malvaceae</taxon>
        <taxon>Malvoideae</taxon>
        <taxon>Hibiscus</taxon>
    </lineage>
</organism>
<accession>A0ABR1Z9B3</accession>
<gene>
    <name evidence="7" type="ORF">V6N11_068432</name>
</gene>
<evidence type="ECO:0000256" key="5">
    <source>
        <dbReference type="RuleBase" id="RU369093"/>
    </source>
</evidence>
<dbReference type="CDD" id="cd16664">
    <property type="entry name" value="RING-Ubox_PUB"/>
    <property type="match status" value="1"/>
</dbReference>
<keyword evidence="3 5" id="KW-0808">Transferase</keyword>
<dbReference type="PROSITE" id="PS51698">
    <property type="entry name" value="U_BOX"/>
    <property type="match status" value="1"/>
</dbReference>
<comment type="pathway">
    <text evidence="2 5">Protein modification; protein ubiquitination.</text>
</comment>
<dbReference type="Pfam" id="PF04564">
    <property type="entry name" value="U-box"/>
    <property type="match status" value="1"/>
</dbReference>
<dbReference type="InterPro" id="IPR016024">
    <property type="entry name" value="ARM-type_fold"/>
</dbReference>
<evidence type="ECO:0000256" key="4">
    <source>
        <dbReference type="ARBA" id="ARBA00022786"/>
    </source>
</evidence>
<dbReference type="SMART" id="SM00504">
    <property type="entry name" value="Ubox"/>
    <property type="match status" value="1"/>
</dbReference>
<dbReference type="Gene3D" id="1.25.10.10">
    <property type="entry name" value="Leucine-rich Repeat Variant"/>
    <property type="match status" value="1"/>
</dbReference>
<dbReference type="PANTHER" id="PTHR22849:SF23">
    <property type="entry name" value="U-BOX DOMAIN-CONTAINING PROTEIN"/>
    <property type="match status" value="1"/>
</dbReference>
<evidence type="ECO:0000256" key="2">
    <source>
        <dbReference type="ARBA" id="ARBA00004906"/>
    </source>
</evidence>
<dbReference type="EMBL" id="JBBPBN010002151">
    <property type="protein sequence ID" value="KAK8476597.1"/>
    <property type="molecule type" value="Genomic_DNA"/>
</dbReference>
<dbReference type="Gene3D" id="3.30.40.10">
    <property type="entry name" value="Zinc/RING finger domain, C3HC4 (zinc finger)"/>
    <property type="match status" value="1"/>
</dbReference>
<name>A0ABR1Z9B3_9ROSI</name>
<dbReference type="Pfam" id="PF25598">
    <property type="entry name" value="ARM_PUB"/>
    <property type="match status" value="1"/>
</dbReference>
<proteinExistence type="predicted"/>
<evidence type="ECO:0000259" key="6">
    <source>
        <dbReference type="PROSITE" id="PS51698"/>
    </source>
</evidence>
<keyword evidence="8" id="KW-1185">Reference proteome</keyword>
<comment type="catalytic activity">
    <reaction evidence="1 5">
        <text>S-ubiquitinyl-[E2 ubiquitin-conjugating enzyme]-L-cysteine + [acceptor protein]-L-lysine = [E2 ubiquitin-conjugating enzyme]-L-cysteine + N(6)-ubiquitinyl-[acceptor protein]-L-lysine.</text>
        <dbReference type="EC" id="2.3.2.27"/>
    </reaction>
</comment>
<comment type="function">
    <text evidence="5">Functions as an E3 ubiquitin ligase.</text>
</comment>
<evidence type="ECO:0000256" key="3">
    <source>
        <dbReference type="ARBA" id="ARBA00022679"/>
    </source>
</evidence>
<dbReference type="SUPFAM" id="SSF48371">
    <property type="entry name" value="ARM repeat"/>
    <property type="match status" value="1"/>
</dbReference>
<evidence type="ECO:0000256" key="1">
    <source>
        <dbReference type="ARBA" id="ARBA00000900"/>
    </source>
</evidence>
<protein>
    <recommendedName>
        <fullName evidence="5 6">U-box domain-containing protein</fullName>
        <ecNumber evidence="5">2.3.2.27</ecNumber>
    </recommendedName>
    <alternativeName>
        <fullName evidence="5">RING-type E3 ubiquitin transferase PUB</fullName>
    </alternativeName>
</protein>
<dbReference type="InterPro" id="IPR058678">
    <property type="entry name" value="ARM_PUB"/>
</dbReference>
<dbReference type="InterPro" id="IPR013083">
    <property type="entry name" value="Znf_RING/FYVE/PHD"/>
</dbReference>